<dbReference type="SUPFAM" id="SSF52833">
    <property type="entry name" value="Thioredoxin-like"/>
    <property type="match status" value="1"/>
</dbReference>
<evidence type="ECO:0000313" key="3">
    <source>
        <dbReference type="EMBL" id="KAK4040970.1"/>
    </source>
</evidence>
<dbReference type="InterPro" id="IPR004045">
    <property type="entry name" value="Glutathione_S-Trfase_N"/>
</dbReference>
<dbReference type="EMBL" id="MU854366">
    <property type="protein sequence ID" value="KAK4040970.1"/>
    <property type="molecule type" value="Genomic_DNA"/>
</dbReference>
<reference evidence="4" key="1">
    <citation type="journal article" date="2023" name="Mol. Phylogenet. Evol.">
        <title>Genome-scale phylogeny and comparative genomics of the fungal order Sordariales.</title>
        <authorList>
            <person name="Hensen N."/>
            <person name="Bonometti L."/>
            <person name="Westerberg I."/>
            <person name="Brannstrom I.O."/>
            <person name="Guillou S."/>
            <person name="Cros-Aarteil S."/>
            <person name="Calhoun S."/>
            <person name="Haridas S."/>
            <person name="Kuo A."/>
            <person name="Mondo S."/>
            <person name="Pangilinan J."/>
            <person name="Riley R."/>
            <person name="LaButti K."/>
            <person name="Andreopoulos B."/>
            <person name="Lipzen A."/>
            <person name="Chen C."/>
            <person name="Yan M."/>
            <person name="Daum C."/>
            <person name="Ng V."/>
            <person name="Clum A."/>
            <person name="Steindorff A."/>
            <person name="Ohm R.A."/>
            <person name="Martin F."/>
            <person name="Silar P."/>
            <person name="Natvig D.O."/>
            <person name="Lalanne C."/>
            <person name="Gautier V."/>
            <person name="Ament-Velasquez S.L."/>
            <person name="Kruys A."/>
            <person name="Hutchinson M.I."/>
            <person name="Powell A.J."/>
            <person name="Barry K."/>
            <person name="Miller A.N."/>
            <person name="Grigoriev I.V."/>
            <person name="Debuchy R."/>
            <person name="Gladieux P."/>
            <person name="Hiltunen Thoren M."/>
            <person name="Johannesson H."/>
        </authorList>
    </citation>
    <scope>NUCLEOTIDE SEQUENCE [LARGE SCALE GENOMIC DNA]</scope>
    <source>
        <strain evidence="4">CBS 284.82</strain>
    </source>
</reference>
<dbReference type="AlphaFoldDB" id="A0AAN6SSS9"/>
<feature type="domain" description="GST N-terminal" evidence="1">
    <location>
        <begin position="18"/>
        <end position="88"/>
    </location>
</feature>
<evidence type="ECO:0008006" key="5">
    <source>
        <dbReference type="Google" id="ProtNLM"/>
    </source>
</evidence>
<dbReference type="Gene3D" id="3.40.30.10">
    <property type="entry name" value="Glutaredoxin"/>
    <property type="match status" value="1"/>
</dbReference>
<accession>A0AAN6SSS9</accession>
<dbReference type="InterPro" id="IPR036249">
    <property type="entry name" value="Thioredoxin-like_sf"/>
</dbReference>
<protein>
    <recommendedName>
        <fullName evidence="5">GST N-terminal domain-containing protein</fullName>
    </recommendedName>
</protein>
<dbReference type="InterPro" id="IPR036282">
    <property type="entry name" value="Glutathione-S-Trfase_C_sf"/>
</dbReference>
<sequence length="245" mass="27273">MSGQIVLFDIPSKQGTCWSLNPWKTRLLLNYKGLDYRTEWLEYPNIRPTLEPHLPNNGSSTPYTIPTILLPSGTYIMDSRAIATALEAAHPSPPLHLDSPALPRLESLLRRVMIALKPIYIVRVPKVILNEASVPFWNETRAAAQGVTSLEEYERANVDLGPRWEEAEPALREVTDLLGEAPPGKGPFFLGNVVSYADFVWAGFLIFMGRLGEDVLEEVLVRSGGGERHRALLEGLGPWVKRAGH</sequence>
<proteinExistence type="predicted"/>
<name>A0AAN6SSS9_9PEZI</name>
<keyword evidence="4" id="KW-1185">Reference proteome</keyword>
<dbReference type="Pfam" id="PF13409">
    <property type="entry name" value="GST_N_2"/>
    <property type="match status" value="1"/>
</dbReference>
<dbReference type="CDD" id="cd00299">
    <property type="entry name" value="GST_C_family"/>
    <property type="match status" value="1"/>
</dbReference>
<feature type="domain" description="Glutathione S-transferase UstS-like C-terminal" evidence="2">
    <location>
        <begin position="114"/>
        <end position="236"/>
    </location>
</feature>
<dbReference type="Gene3D" id="1.20.1050.10">
    <property type="match status" value="1"/>
</dbReference>
<evidence type="ECO:0000313" key="4">
    <source>
        <dbReference type="Proteomes" id="UP001303115"/>
    </source>
</evidence>
<gene>
    <name evidence="3" type="ORF">C8A01DRAFT_35026</name>
</gene>
<dbReference type="CDD" id="cd03038">
    <property type="entry name" value="GST_N_etherase_LigE"/>
    <property type="match status" value="1"/>
</dbReference>
<dbReference type="Proteomes" id="UP001303115">
    <property type="component" value="Unassembled WGS sequence"/>
</dbReference>
<dbReference type="InterPro" id="IPR054416">
    <property type="entry name" value="GST_UstS-like_C"/>
</dbReference>
<dbReference type="SUPFAM" id="SSF47616">
    <property type="entry name" value="GST C-terminal domain-like"/>
    <property type="match status" value="1"/>
</dbReference>
<dbReference type="Pfam" id="PF22041">
    <property type="entry name" value="GST_C_7"/>
    <property type="match status" value="1"/>
</dbReference>
<evidence type="ECO:0000259" key="2">
    <source>
        <dbReference type="Pfam" id="PF22041"/>
    </source>
</evidence>
<evidence type="ECO:0000259" key="1">
    <source>
        <dbReference type="Pfam" id="PF13409"/>
    </source>
</evidence>
<comment type="caution">
    <text evidence="3">The sequence shown here is derived from an EMBL/GenBank/DDBJ whole genome shotgun (WGS) entry which is preliminary data.</text>
</comment>
<organism evidence="3 4">
    <name type="scientific">Parachaetomium inaequale</name>
    <dbReference type="NCBI Taxonomy" id="2588326"/>
    <lineage>
        <taxon>Eukaryota</taxon>
        <taxon>Fungi</taxon>
        <taxon>Dikarya</taxon>
        <taxon>Ascomycota</taxon>
        <taxon>Pezizomycotina</taxon>
        <taxon>Sordariomycetes</taxon>
        <taxon>Sordariomycetidae</taxon>
        <taxon>Sordariales</taxon>
        <taxon>Chaetomiaceae</taxon>
        <taxon>Parachaetomium</taxon>
    </lineage>
</organism>